<dbReference type="AlphaFoldDB" id="A0A0Q3IQY6"/>
<dbReference type="PANTHER" id="PTHR45125">
    <property type="entry name" value="F21J9.4-RELATED"/>
    <property type="match status" value="1"/>
</dbReference>
<feature type="domain" description="No apical meristem-associated C-terminal" evidence="2">
    <location>
        <begin position="302"/>
        <end position="410"/>
    </location>
</feature>
<feature type="region of interest" description="Disordered" evidence="1">
    <location>
        <begin position="1"/>
        <end position="65"/>
    </location>
</feature>
<evidence type="ECO:0000313" key="4">
    <source>
        <dbReference type="EnsemblPlants" id="KQJ88688"/>
    </source>
</evidence>
<accession>A0A0Q3IQY6</accession>
<feature type="region of interest" description="Disordered" evidence="1">
    <location>
        <begin position="101"/>
        <end position="154"/>
    </location>
</feature>
<dbReference type="Proteomes" id="UP000008810">
    <property type="component" value="Chromosome 4"/>
</dbReference>
<dbReference type="Pfam" id="PF14303">
    <property type="entry name" value="NAM-associated"/>
    <property type="match status" value="1"/>
</dbReference>
<dbReference type="InterPro" id="IPR029466">
    <property type="entry name" value="NAM-associated_C"/>
</dbReference>
<dbReference type="OrthoDB" id="693008at2759"/>
<dbReference type="STRING" id="15368.A0A0Q3IQY6"/>
<proteinExistence type="predicted"/>
<dbReference type="Gramene" id="KQJ88688">
    <property type="protein sequence ID" value="KQJ88688"/>
    <property type="gene ID" value="BRADI_4g20543v3"/>
</dbReference>
<dbReference type="EMBL" id="CM000883">
    <property type="protein sequence ID" value="KQJ88688.1"/>
    <property type="molecule type" value="Genomic_DNA"/>
</dbReference>
<dbReference type="PANTHER" id="PTHR45125:SF48">
    <property type="entry name" value="MYB-LIKE DOMAIN-CONTAINING PROTEIN"/>
    <property type="match status" value="1"/>
</dbReference>
<feature type="region of interest" description="Disordered" evidence="1">
    <location>
        <begin position="415"/>
        <end position="464"/>
    </location>
</feature>
<evidence type="ECO:0000313" key="3">
    <source>
        <dbReference type="EMBL" id="KQJ88688.1"/>
    </source>
</evidence>
<reference evidence="3 4" key="1">
    <citation type="journal article" date="2010" name="Nature">
        <title>Genome sequencing and analysis of the model grass Brachypodium distachyon.</title>
        <authorList>
            <consortium name="International Brachypodium Initiative"/>
        </authorList>
    </citation>
    <scope>NUCLEOTIDE SEQUENCE [LARGE SCALE GENOMIC DNA]</scope>
    <source>
        <strain evidence="3 4">Bd21</strain>
    </source>
</reference>
<evidence type="ECO:0000259" key="2">
    <source>
        <dbReference type="Pfam" id="PF14303"/>
    </source>
</evidence>
<feature type="compositionally biased region" description="Low complexity" evidence="1">
    <location>
        <begin position="50"/>
        <end position="65"/>
    </location>
</feature>
<reference evidence="3" key="2">
    <citation type="submission" date="2017-06" db="EMBL/GenBank/DDBJ databases">
        <title>WGS assembly of Brachypodium distachyon.</title>
        <authorList>
            <consortium name="The International Brachypodium Initiative"/>
            <person name="Lucas S."/>
            <person name="Harmon-Smith M."/>
            <person name="Lail K."/>
            <person name="Tice H."/>
            <person name="Grimwood J."/>
            <person name="Bruce D."/>
            <person name="Barry K."/>
            <person name="Shu S."/>
            <person name="Lindquist E."/>
            <person name="Wang M."/>
            <person name="Pitluck S."/>
            <person name="Vogel J.P."/>
            <person name="Garvin D.F."/>
            <person name="Mockler T.C."/>
            <person name="Schmutz J."/>
            <person name="Rokhsar D."/>
            <person name="Bevan M.W."/>
        </authorList>
    </citation>
    <scope>NUCLEOTIDE SEQUENCE</scope>
    <source>
        <strain evidence="3">Bd21</strain>
    </source>
</reference>
<feature type="compositionally biased region" description="Low complexity" evidence="1">
    <location>
        <begin position="415"/>
        <end position="451"/>
    </location>
</feature>
<name>A0A0Q3IQY6_BRADI</name>
<evidence type="ECO:0000313" key="5">
    <source>
        <dbReference type="Proteomes" id="UP000008810"/>
    </source>
</evidence>
<gene>
    <name evidence="3" type="ORF">BRADI_4g20543v3</name>
</gene>
<organism evidence="3">
    <name type="scientific">Brachypodium distachyon</name>
    <name type="common">Purple false brome</name>
    <name type="synonym">Trachynia distachya</name>
    <dbReference type="NCBI Taxonomy" id="15368"/>
    <lineage>
        <taxon>Eukaryota</taxon>
        <taxon>Viridiplantae</taxon>
        <taxon>Streptophyta</taxon>
        <taxon>Embryophyta</taxon>
        <taxon>Tracheophyta</taxon>
        <taxon>Spermatophyta</taxon>
        <taxon>Magnoliopsida</taxon>
        <taxon>Liliopsida</taxon>
        <taxon>Poales</taxon>
        <taxon>Poaceae</taxon>
        <taxon>BOP clade</taxon>
        <taxon>Pooideae</taxon>
        <taxon>Stipodae</taxon>
        <taxon>Brachypodieae</taxon>
        <taxon>Brachypodium</taxon>
    </lineage>
</organism>
<evidence type="ECO:0000256" key="1">
    <source>
        <dbReference type="SAM" id="MobiDB-lite"/>
    </source>
</evidence>
<feature type="compositionally biased region" description="Acidic residues" evidence="1">
    <location>
        <begin position="102"/>
        <end position="124"/>
    </location>
</feature>
<keyword evidence="5" id="KW-1185">Reference proteome</keyword>
<reference evidence="4" key="3">
    <citation type="submission" date="2018-08" db="UniProtKB">
        <authorList>
            <consortium name="EnsemblPlants"/>
        </authorList>
    </citation>
    <scope>IDENTIFICATION</scope>
    <source>
        <strain evidence="4">cv. Bd21</strain>
    </source>
</reference>
<dbReference type="EnsemblPlants" id="KQJ88688">
    <property type="protein sequence ID" value="KQJ88688"/>
    <property type="gene ID" value="BRADI_4g20543v3"/>
</dbReference>
<sequence>MPSLSRFSPDYPDTDLLGSFNPNTLAADPLGGFNPHTFASPPLRRGPLSYGGSSPSASSFPQFSAGCSQPAPNLFGGMSQGDSIMADMINDGSQHAHYTYTQEEEEPYTSNDTEEREEWADGTEEPVVAAPKGKKKGAAEKKKSGGGGRGPKWTAKEDECLAEAWKVVSLDPFTGANPSDDTYWRRVKTAYDERRVIDREFASMTHDRNESGLSHRWQMIQQACNKWHGIQEEARRRPASGSSAHDQMVAMFTAFRDDNDDAKFKFIQVFVRIETCDKWTETRAGLAKTGTYDPTAAPPAAAEGRPIGHKKAKAMRDAAPATEHLYTCIEKCMSDAAAQAAKRDELAAKREEVAASRWATVIKKQDDKLEILKANVLAKKRREDLLILTCDTTGMDDEVRAWYDGQRRLILAEARAPASAPQTAATATSTLSAPSLPDTTTAATSTPPAGTEEPLAPAEDEVAE</sequence>
<dbReference type="InParanoid" id="A0A0Q3IQY6"/>
<protein>
    <recommendedName>
        <fullName evidence="2">No apical meristem-associated C-terminal domain-containing protein</fullName>
    </recommendedName>
</protein>